<reference evidence="3 4" key="1">
    <citation type="submission" date="2019-01" db="EMBL/GenBank/DDBJ databases">
        <title>Draft genome sequence of Cellulomonas takizawaensis strain TKZ-21.</title>
        <authorList>
            <person name="Yamamura H."/>
            <person name="Hayashi T."/>
            <person name="Hamada M."/>
            <person name="Serisawa Y."/>
            <person name="Matsuyama K."/>
            <person name="Nakagawa Y."/>
            <person name="Otoguro M."/>
            <person name="Yanagida F."/>
            <person name="Hayakawa M."/>
        </authorList>
    </citation>
    <scope>NUCLEOTIDE SEQUENCE [LARGE SCALE GENOMIC DNA]</scope>
    <source>
        <strain evidence="3 4">NBRC12680</strain>
    </source>
</reference>
<evidence type="ECO:0000256" key="1">
    <source>
        <dbReference type="SAM" id="MobiDB-lite"/>
    </source>
</evidence>
<keyword evidence="4" id="KW-1185">Reference proteome</keyword>
<protein>
    <recommendedName>
        <fullName evidence="2">Ferritin-like domain-containing protein</fullName>
    </recommendedName>
</protein>
<feature type="compositionally biased region" description="Low complexity" evidence="1">
    <location>
        <begin position="10"/>
        <end position="33"/>
    </location>
</feature>
<dbReference type="Proteomes" id="UP000289954">
    <property type="component" value="Unassembled WGS sequence"/>
</dbReference>
<feature type="domain" description="Ferritin-like" evidence="2">
    <location>
        <begin position="51"/>
        <end position="226"/>
    </location>
</feature>
<organism evidence="3 4">
    <name type="scientific">Cellulomonas biazotea</name>
    <dbReference type="NCBI Taxonomy" id="1709"/>
    <lineage>
        <taxon>Bacteria</taxon>
        <taxon>Bacillati</taxon>
        <taxon>Actinomycetota</taxon>
        <taxon>Actinomycetes</taxon>
        <taxon>Micrococcales</taxon>
        <taxon>Cellulomonadaceae</taxon>
        <taxon>Cellulomonas</taxon>
    </lineage>
</organism>
<dbReference type="Gene3D" id="1.20.1260.10">
    <property type="match status" value="1"/>
</dbReference>
<dbReference type="AlphaFoldDB" id="A0A402DW64"/>
<evidence type="ECO:0000313" key="3">
    <source>
        <dbReference type="EMBL" id="GCE78390.1"/>
    </source>
</evidence>
<comment type="caution">
    <text evidence="3">The sequence shown here is derived from an EMBL/GenBank/DDBJ whole genome shotgun (WGS) entry which is preliminary data.</text>
</comment>
<dbReference type="RefSeq" id="WP_130783074.1">
    <property type="nucleotide sequence ID" value="NZ_BIMR01000402.1"/>
</dbReference>
<evidence type="ECO:0000313" key="4">
    <source>
        <dbReference type="Proteomes" id="UP000289954"/>
    </source>
</evidence>
<accession>A0A402DW64</accession>
<dbReference type="InterPro" id="IPR059125">
    <property type="entry name" value="Ferritin_actino"/>
</dbReference>
<name>A0A402DW64_9CELL</name>
<dbReference type="EMBL" id="BIMR01000402">
    <property type="protein sequence ID" value="GCE78390.1"/>
    <property type="molecule type" value="Genomic_DNA"/>
</dbReference>
<dbReference type="InterPro" id="IPR012347">
    <property type="entry name" value="Ferritin-like"/>
</dbReference>
<feature type="region of interest" description="Disordered" evidence="1">
    <location>
        <begin position="1"/>
        <end position="33"/>
    </location>
</feature>
<gene>
    <name evidence="3" type="ORF">CBZ_34460</name>
</gene>
<sequence>MTTHERPAGPDDVTGTAPAPAPGAGADGDAGADARGVPATVVADPARLADTVELLGLVAQLEQVAFARLAADSAVAPTTDQRLQLSRFAAAAITRRDAVLARIVELGADPVAAIGQFDHVLDDFDARTQPSSWWERLLKAYVGYGVADDFCRLAADALDEESRRVVLAVLDDAAHAELAVAELDAAGADDGVLSARLALWGRRLVGEALGVVQRLLVQRPGLARLVAPSDAAPAPAVADQQASGVAAPANPPTKVFGELTAQHTRRMSRLGLTA</sequence>
<dbReference type="OrthoDB" id="3728083at2"/>
<proteinExistence type="predicted"/>
<evidence type="ECO:0000259" key="2">
    <source>
        <dbReference type="Pfam" id="PF13794"/>
    </source>
</evidence>
<dbReference type="Pfam" id="PF13794">
    <property type="entry name" value="MiaE_2"/>
    <property type="match status" value="1"/>
</dbReference>
<dbReference type="CDD" id="cd00657">
    <property type="entry name" value="Ferritin_like"/>
    <property type="match status" value="1"/>
</dbReference>